<protein>
    <recommendedName>
        <fullName evidence="12">Cysteine--tRNA ligase</fullName>
        <ecNumber evidence="12">6.1.1.16</ecNumber>
    </recommendedName>
    <alternativeName>
        <fullName evidence="12">Cysteinyl-tRNA synthetase</fullName>
        <shortName evidence="12">CysRS</shortName>
    </alternativeName>
</protein>
<comment type="similarity">
    <text evidence="2 12">Belongs to the class-I aminoacyl-tRNA synthetase family.</text>
</comment>
<evidence type="ECO:0000256" key="9">
    <source>
        <dbReference type="ARBA" id="ARBA00022917"/>
    </source>
</evidence>
<dbReference type="InterPro" id="IPR032678">
    <property type="entry name" value="tRNA-synt_1_cat_dom"/>
</dbReference>
<dbReference type="InterPro" id="IPR014729">
    <property type="entry name" value="Rossmann-like_a/b/a_fold"/>
</dbReference>
<dbReference type="AlphaFoldDB" id="A0A7J3VRZ1"/>
<comment type="cofactor">
    <cofactor evidence="12">
        <name>Zn(2+)</name>
        <dbReference type="ChEBI" id="CHEBI:29105"/>
    </cofactor>
    <text evidence="12">Binds 1 zinc ion per subunit.</text>
</comment>
<accession>A0A7J3VRZ1</accession>
<evidence type="ECO:0000256" key="7">
    <source>
        <dbReference type="ARBA" id="ARBA00022833"/>
    </source>
</evidence>
<dbReference type="NCBIfam" id="TIGR00435">
    <property type="entry name" value="cysS"/>
    <property type="match status" value="1"/>
</dbReference>
<gene>
    <name evidence="12" type="primary">cysS</name>
    <name evidence="14" type="ORF">ENM31_01235</name>
</gene>
<feature type="binding site" evidence="12">
    <location>
        <position position="232"/>
    </location>
    <ligand>
        <name>Zn(2+)</name>
        <dbReference type="ChEBI" id="CHEBI:29105"/>
    </ligand>
</feature>
<dbReference type="GO" id="GO:0005737">
    <property type="term" value="C:cytoplasm"/>
    <property type="evidence" value="ECO:0007669"/>
    <property type="project" value="UniProtKB-SubCell"/>
</dbReference>
<keyword evidence="5 12" id="KW-0479">Metal-binding</keyword>
<feature type="binding site" evidence="12">
    <location>
        <position position="261"/>
    </location>
    <ligand>
        <name>Zn(2+)</name>
        <dbReference type="ChEBI" id="CHEBI:29105"/>
    </ligand>
</feature>
<comment type="caution">
    <text evidence="14">The sequence shown here is derived from an EMBL/GenBank/DDBJ whole genome shotgun (WGS) entry which is preliminary data.</text>
</comment>
<comment type="subcellular location">
    <subcellularLocation>
        <location evidence="1 12">Cytoplasm</location>
    </subcellularLocation>
</comment>
<comment type="caution">
    <text evidence="12">Lacks conserved residue(s) required for the propagation of feature annotation.</text>
</comment>
<feature type="short sequence motif" description="'HIGH' region" evidence="12">
    <location>
        <begin position="47"/>
        <end position="57"/>
    </location>
</feature>
<evidence type="ECO:0000256" key="4">
    <source>
        <dbReference type="ARBA" id="ARBA00022598"/>
    </source>
</evidence>
<dbReference type="CDD" id="cd00672">
    <property type="entry name" value="CysRS_core"/>
    <property type="match status" value="1"/>
</dbReference>
<feature type="domain" description="Cysteinyl-tRNA synthetase class Ia DALR" evidence="13">
    <location>
        <begin position="376"/>
        <end position="440"/>
    </location>
</feature>
<dbReference type="InterPro" id="IPR015273">
    <property type="entry name" value="Cys-tRNA-synt_Ia_DALR"/>
</dbReference>
<feature type="binding site" evidence="12">
    <location>
        <position position="293"/>
    </location>
    <ligand>
        <name>ATP</name>
        <dbReference type="ChEBI" id="CHEBI:30616"/>
    </ligand>
</feature>
<dbReference type="GO" id="GO:0005524">
    <property type="term" value="F:ATP binding"/>
    <property type="evidence" value="ECO:0007669"/>
    <property type="project" value="UniProtKB-UniRule"/>
</dbReference>
<feature type="binding site" evidence="12">
    <location>
        <position position="45"/>
    </location>
    <ligand>
        <name>Zn(2+)</name>
        <dbReference type="ChEBI" id="CHEBI:29105"/>
    </ligand>
</feature>
<dbReference type="SUPFAM" id="SSF52374">
    <property type="entry name" value="Nucleotidylyl transferase"/>
    <property type="match status" value="1"/>
</dbReference>
<evidence type="ECO:0000256" key="1">
    <source>
        <dbReference type="ARBA" id="ARBA00004496"/>
    </source>
</evidence>
<evidence type="ECO:0000256" key="6">
    <source>
        <dbReference type="ARBA" id="ARBA00022741"/>
    </source>
</evidence>
<dbReference type="EC" id="6.1.1.16" evidence="12"/>
<keyword evidence="6 12" id="KW-0547">Nucleotide-binding</keyword>
<keyword evidence="10 12" id="KW-0030">Aminoacyl-tRNA synthetase</keyword>
<dbReference type="Pfam" id="PF09190">
    <property type="entry name" value="DALR_2"/>
    <property type="match status" value="1"/>
</dbReference>
<dbReference type="SUPFAM" id="SSF47323">
    <property type="entry name" value="Anticodon-binding domain of a subclass of class I aminoacyl-tRNA synthetases"/>
    <property type="match status" value="1"/>
</dbReference>
<name>A0A7J3VRZ1_CALS0</name>
<organism evidence="14">
    <name type="scientific">Caldiarchaeum subterraneum</name>
    <dbReference type="NCBI Taxonomy" id="311458"/>
    <lineage>
        <taxon>Archaea</taxon>
        <taxon>Nitrososphaerota</taxon>
        <taxon>Candidatus Caldarchaeales</taxon>
        <taxon>Candidatus Caldarchaeaceae</taxon>
        <taxon>Candidatus Caldarchaeum</taxon>
    </lineage>
</organism>
<dbReference type="PANTHER" id="PTHR10890:SF3">
    <property type="entry name" value="CYSTEINE--TRNA LIGASE, CYTOPLASMIC"/>
    <property type="match status" value="1"/>
</dbReference>
<proteinExistence type="inferred from homology"/>
<keyword evidence="8 12" id="KW-0067">ATP-binding</keyword>
<dbReference type="SMART" id="SM00840">
    <property type="entry name" value="DALR_2"/>
    <property type="match status" value="1"/>
</dbReference>
<dbReference type="Gene3D" id="1.20.120.1910">
    <property type="entry name" value="Cysteine-tRNA ligase, C-terminal anti-codon recognition domain"/>
    <property type="match status" value="1"/>
</dbReference>
<evidence type="ECO:0000256" key="5">
    <source>
        <dbReference type="ARBA" id="ARBA00022723"/>
    </source>
</evidence>
<evidence type="ECO:0000256" key="10">
    <source>
        <dbReference type="ARBA" id="ARBA00023146"/>
    </source>
</evidence>
<dbReference type="Gene3D" id="3.40.50.620">
    <property type="entry name" value="HUPs"/>
    <property type="match status" value="1"/>
</dbReference>
<dbReference type="FunFam" id="3.40.50.620:FF:000130">
    <property type="entry name" value="Cysteine--tRNA ligase"/>
    <property type="match status" value="1"/>
</dbReference>
<feature type="binding site" evidence="12">
    <location>
        <position position="257"/>
    </location>
    <ligand>
        <name>Zn(2+)</name>
        <dbReference type="ChEBI" id="CHEBI:29105"/>
    </ligand>
</feature>
<sequence length="493" mass="56931">MFTKINPTRERLKPGLTELKLFNTLSRSLEPFETWTPGVATIYVCGPTVYDVAHLGHARTYVAFDAIVRFLEFMGYEVRYARNITDVGHLRDSGEDKMIHGAARLKKHPMEVADKYMMEFFSDMKALGVRRPNIQPRASMHIPDIIQAVEKLLDKGYAYRVDGSVYFDVSKVPDYGRLSRVKPEEMEVHRVEPDPRKRNPADFALWKEAAPDYPLSWRTPWGYGFPGWHIECSVMSMKYLGERIDIHGGGQDLIFPHHENEIAQSEALTGRKPFVRYWLHTGELTVGGRGMHKSYGNFLTIRDVLKEYPPSVIRLFILSAHYRTPLDYSETALQQAEENFSKIRNVLEDLSISVETAGQGSENPEFMDLVNRLTTDFINSMAMDFNSSNALASLYELVKQANQHLNRHDVGREELLYAMESLRKMCRVLGLLEEDGNTQTTRVRELLRILLDVRRELRRRGMYELGDRIRSELLEVGVVVEDLKDRERVRIVR</sequence>
<dbReference type="InterPro" id="IPR009080">
    <property type="entry name" value="tRNAsynth_Ia_anticodon-bd"/>
</dbReference>
<keyword evidence="9 12" id="KW-0648">Protein biosynthesis</keyword>
<dbReference type="InterPro" id="IPR024909">
    <property type="entry name" value="Cys-tRNA/MSH_ligase"/>
</dbReference>
<reference evidence="14" key="1">
    <citation type="journal article" date="2020" name="mSystems">
        <title>Genome- and Community-Level Interaction Insights into Carbon Utilization and Element Cycling Functions of Hydrothermarchaeota in Hydrothermal Sediment.</title>
        <authorList>
            <person name="Zhou Z."/>
            <person name="Liu Y."/>
            <person name="Xu W."/>
            <person name="Pan J."/>
            <person name="Luo Z.H."/>
            <person name="Li M."/>
        </authorList>
    </citation>
    <scope>NUCLEOTIDE SEQUENCE [LARGE SCALE GENOMIC DNA]</scope>
    <source>
        <strain evidence="14">SpSt-1074</strain>
    </source>
</reference>
<evidence type="ECO:0000256" key="3">
    <source>
        <dbReference type="ARBA" id="ARBA00022490"/>
    </source>
</evidence>
<dbReference type="GO" id="GO:0008270">
    <property type="term" value="F:zinc ion binding"/>
    <property type="evidence" value="ECO:0007669"/>
    <property type="project" value="UniProtKB-UniRule"/>
</dbReference>
<evidence type="ECO:0000256" key="2">
    <source>
        <dbReference type="ARBA" id="ARBA00005594"/>
    </source>
</evidence>
<dbReference type="PRINTS" id="PR00983">
    <property type="entry name" value="TRNASYNTHCYS"/>
</dbReference>
<evidence type="ECO:0000256" key="12">
    <source>
        <dbReference type="HAMAP-Rule" id="MF_00041"/>
    </source>
</evidence>
<dbReference type="EMBL" id="DRXH01000046">
    <property type="protein sequence ID" value="HHM43908.1"/>
    <property type="molecule type" value="Genomic_DNA"/>
</dbReference>
<dbReference type="InterPro" id="IPR015803">
    <property type="entry name" value="Cys-tRNA-ligase"/>
</dbReference>
<keyword evidence="7 12" id="KW-0862">Zinc</keyword>
<evidence type="ECO:0000256" key="11">
    <source>
        <dbReference type="ARBA" id="ARBA00047398"/>
    </source>
</evidence>
<evidence type="ECO:0000256" key="8">
    <source>
        <dbReference type="ARBA" id="ARBA00022840"/>
    </source>
</evidence>
<keyword evidence="3 12" id="KW-0963">Cytoplasm</keyword>
<dbReference type="HAMAP" id="MF_00041">
    <property type="entry name" value="Cys_tRNA_synth"/>
    <property type="match status" value="1"/>
</dbReference>
<comment type="catalytic activity">
    <reaction evidence="11 12">
        <text>tRNA(Cys) + L-cysteine + ATP = L-cysteinyl-tRNA(Cys) + AMP + diphosphate</text>
        <dbReference type="Rhea" id="RHEA:17773"/>
        <dbReference type="Rhea" id="RHEA-COMP:9661"/>
        <dbReference type="Rhea" id="RHEA-COMP:9679"/>
        <dbReference type="ChEBI" id="CHEBI:30616"/>
        <dbReference type="ChEBI" id="CHEBI:33019"/>
        <dbReference type="ChEBI" id="CHEBI:35235"/>
        <dbReference type="ChEBI" id="CHEBI:78442"/>
        <dbReference type="ChEBI" id="CHEBI:78517"/>
        <dbReference type="ChEBI" id="CHEBI:456215"/>
        <dbReference type="EC" id="6.1.1.16"/>
    </reaction>
</comment>
<dbReference type="GO" id="GO:0006423">
    <property type="term" value="P:cysteinyl-tRNA aminoacylation"/>
    <property type="evidence" value="ECO:0007669"/>
    <property type="project" value="UniProtKB-UniRule"/>
</dbReference>
<dbReference type="PANTHER" id="PTHR10890">
    <property type="entry name" value="CYSTEINYL-TRNA SYNTHETASE"/>
    <property type="match status" value="1"/>
</dbReference>
<evidence type="ECO:0000313" key="14">
    <source>
        <dbReference type="EMBL" id="HHM43908.1"/>
    </source>
</evidence>
<dbReference type="GO" id="GO:0004817">
    <property type="term" value="F:cysteine-tRNA ligase activity"/>
    <property type="evidence" value="ECO:0007669"/>
    <property type="project" value="UniProtKB-UniRule"/>
</dbReference>
<evidence type="ECO:0000259" key="13">
    <source>
        <dbReference type="SMART" id="SM00840"/>
    </source>
</evidence>
<dbReference type="Pfam" id="PF01406">
    <property type="entry name" value="tRNA-synt_1e"/>
    <property type="match status" value="1"/>
</dbReference>
<keyword evidence="4 12" id="KW-0436">Ligase</keyword>